<keyword evidence="2 4" id="KW-0328">Glycosyltransferase</keyword>
<dbReference type="PANTHER" id="PTHR48047:SF150">
    <property type="entry name" value="SOLANIDINE UDP-GLUCOSE GLUCOSYLTRANSFERASE 1"/>
    <property type="match status" value="1"/>
</dbReference>
<evidence type="ECO:0000256" key="3">
    <source>
        <dbReference type="ARBA" id="ARBA00022679"/>
    </source>
</evidence>
<dbReference type="PROSITE" id="PS00375">
    <property type="entry name" value="UDPGT"/>
    <property type="match status" value="1"/>
</dbReference>
<dbReference type="EMBL" id="KU317800">
    <property type="protein sequence ID" value="AMQ26114.1"/>
    <property type="molecule type" value="mRNA"/>
</dbReference>
<dbReference type="EC" id="2.4.1.-" evidence="5"/>
<proteinExistence type="evidence at transcript level"/>
<evidence type="ECO:0000256" key="5">
    <source>
        <dbReference type="RuleBase" id="RU362057"/>
    </source>
</evidence>
<gene>
    <name evidence="6" type="primary">UGT41</name>
</gene>
<dbReference type="PANTHER" id="PTHR48047">
    <property type="entry name" value="GLYCOSYLTRANSFERASE"/>
    <property type="match status" value="1"/>
</dbReference>
<dbReference type="InterPro" id="IPR002213">
    <property type="entry name" value="UDP_glucos_trans"/>
</dbReference>
<dbReference type="AlphaFoldDB" id="A0A172J2D3"/>
<protein>
    <recommendedName>
        <fullName evidence="5">Glycosyltransferase</fullName>
        <ecNumber evidence="5">2.4.1.-</ecNumber>
    </recommendedName>
</protein>
<evidence type="ECO:0000313" key="6">
    <source>
        <dbReference type="EMBL" id="AMQ26114.1"/>
    </source>
</evidence>
<evidence type="ECO:0000256" key="1">
    <source>
        <dbReference type="ARBA" id="ARBA00009995"/>
    </source>
</evidence>
<name>A0A172J2D3_PUEML</name>
<keyword evidence="3 4" id="KW-0808">Transferase</keyword>
<organism evidence="6">
    <name type="scientific">Pueraria montana var. lobata</name>
    <name type="common">Kudzu vine</name>
    <name type="synonym">Pueraria lobata</name>
    <dbReference type="NCBI Taxonomy" id="3893"/>
    <lineage>
        <taxon>Eukaryota</taxon>
        <taxon>Viridiplantae</taxon>
        <taxon>Streptophyta</taxon>
        <taxon>Embryophyta</taxon>
        <taxon>Tracheophyta</taxon>
        <taxon>Spermatophyta</taxon>
        <taxon>Magnoliopsida</taxon>
        <taxon>eudicotyledons</taxon>
        <taxon>Gunneridae</taxon>
        <taxon>Pentapetalae</taxon>
        <taxon>rosids</taxon>
        <taxon>fabids</taxon>
        <taxon>Fabales</taxon>
        <taxon>Fabaceae</taxon>
        <taxon>Papilionoideae</taxon>
        <taxon>50 kb inversion clade</taxon>
        <taxon>NPAAA clade</taxon>
        <taxon>indigoferoid/millettioid clade</taxon>
        <taxon>Phaseoleae</taxon>
        <taxon>Pueraria</taxon>
    </lineage>
</organism>
<evidence type="ECO:0000256" key="2">
    <source>
        <dbReference type="ARBA" id="ARBA00022676"/>
    </source>
</evidence>
<dbReference type="Pfam" id="PF00201">
    <property type="entry name" value="UDPGT"/>
    <property type="match status" value="1"/>
</dbReference>
<sequence>MESFGVEGASEMLKAIFLPFISPSHLVPVVDIARIFAMHGVDVTIITTPANAAVFQSSIDRDSSRGRSIRTHVVKFPQVPGLPQGMESFNASTPTDMVAKISHALSTLEGQFRQVFRDMKPDFIVSDMFYPWTVDAAAELGIPRLIYVGGTYFAHCAMDSLERFEPHTNLGSDDESFLIPGLPHEFEMTRSQLPDRFKAPNDMTYIMKRVKESEKRSYGSVFKSFYAFEGAYEEHYRKIMGTKSWNVGPISSWVNQDASDKASRGHGKEELQEEGKGKEGWFAWLDSKKEESVLYVCFGSMNNFPTSQLVEIAYALEDCGHDFIWVVRKIDEGEARGFVEEFEKRVQASNKGYLIWGWAPQLLILEHPAIGAVVTHCGMNTVIESVDAGLPLVTWPLFAEQFFNERLLVDVLKIGVPIGAKKWKNWNEFGDEIVKREDIGKAIALLMGGGEESEEMRRRVKALSDAAKKAIQVGGSSHNSLKDLIEELKSLKLRKVNGKLDTVA</sequence>
<dbReference type="CDD" id="cd03784">
    <property type="entry name" value="GT1_Gtf-like"/>
    <property type="match status" value="1"/>
</dbReference>
<dbReference type="FunFam" id="3.40.50.2000:FF:000071">
    <property type="entry name" value="Glycosyltransferase"/>
    <property type="match status" value="1"/>
</dbReference>
<dbReference type="FunFam" id="3.40.50.2000:FF:000202">
    <property type="entry name" value="Glycosyltransferase"/>
    <property type="match status" value="1"/>
</dbReference>
<accession>A0A172J2D3</accession>
<dbReference type="Gene3D" id="3.40.50.2000">
    <property type="entry name" value="Glycogen Phosphorylase B"/>
    <property type="match status" value="2"/>
</dbReference>
<reference evidence="6" key="1">
    <citation type="journal article" date="2016" name="Front. Plant Sci.">
        <title>Molecular Cloning and Functional Characterization of a Novel (Iso)flavone 4',7-O-diglucoside Glucosyltransferase from Pueraria lobata.</title>
        <authorList>
            <person name="Wang X."/>
            <person name="Fan R."/>
            <person name="Li J."/>
            <person name="Li C."/>
            <person name="Zhang Y."/>
        </authorList>
    </citation>
    <scope>NUCLEOTIDE SEQUENCE</scope>
    <source>
        <tissue evidence="6">Root</tissue>
    </source>
</reference>
<dbReference type="GO" id="GO:0035251">
    <property type="term" value="F:UDP-glucosyltransferase activity"/>
    <property type="evidence" value="ECO:0007669"/>
    <property type="project" value="TreeGrafter"/>
</dbReference>
<dbReference type="SUPFAM" id="SSF53756">
    <property type="entry name" value="UDP-Glycosyltransferase/glycogen phosphorylase"/>
    <property type="match status" value="1"/>
</dbReference>
<evidence type="ECO:0000256" key="4">
    <source>
        <dbReference type="RuleBase" id="RU003718"/>
    </source>
</evidence>
<dbReference type="InterPro" id="IPR035595">
    <property type="entry name" value="UDP_glycos_trans_CS"/>
</dbReference>
<comment type="similarity">
    <text evidence="1 4">Belongs to the UDP-glycosyltransferase family.</text>
</comment>